<keyword evidence="2" id="KW-1185">Reference proteome</keyword>
<evidence type="ECO:0000313" key="1">
    <source>
        <dbReference type="EMBL" id="CAI0427137.1"/>
    </source>
</evidence>
<proteinExistence type="predicted"/>
<name>A0AAV0KY66_9ROSI</name>
<gene>
    <name evidence="1" type="ORF">LITE_LOCUS21074</name>
</gene>
<dbReference type="Proteomes" id="UP001154282">
    <property type="component" value="Unassembled WGS sequence"/>
</dbReference>
<organism evidence="1 2">
    <name type="scientific">Linum tenue</name>
    <dbReference type="NCBI Taxonomy" id="586396"/>
    <lineage>
        <taxon>Eukaryota</taxon>
        <taxon>Viridiplantae</taxon>
        <taxon>Streptophyta</taxon>
        <taxon>Embryophyta</taxon>
        <taxon>Tracheophyta</taxon>
        <taxon>Spermatophyta</taxon>
        <taxon>Magnoliopsida</taxon>
        <taxon>eudicotyledons</taxon>
        <taxon>Gunneridae</taxon>
        <taxon>Pentapetalae</taxon>
        <taxon>rosids</taxon>
        <taxon>fabids</taxon>
        <taxon>Malpighiales</taxon>
        <taxon>Linaceae</taxon>
        <taxon>Linum</taxon>
    </lineage>
</organism>
<accession>A0AAV0KY66</accession>
<protein>
    <submittedName>
        <fullName evidence="1">Uncharacterized protein</fullName>
    </submittedName>
</protein>
<evidence type="ECO:0000313" key="2">
    <source>
        <dbReference type="Proteomes" id="UP001154282"/>
    </source>
</evidence>
<comment type="caution">
    <text evidence="1">The sequence shown here is derived from an EMBL/GenBank/DDBJ whole genome shotgun (WGS) entry which is preliminary data.</text>
</comment>
<sequence>MSIQQCKDAYDDVGLALTQLQWNKPEGTTMDHWMNELDLAVAATLFNWVIILYSQTDDTKDGVTRPVPFGKTFLPMIAKSGVARPNSGYQWVRLDFEEDSIPMPPFTFL</sequence>
<dbReference type="EMBL" id="CAMGYJ010000005">
    <property type="protein sequence ID" value="CAI0427137.1"/>
    <property type="molecule type" value="Genomic_DNA"/>
</dbReference>
<reference evidence="1" key="1">
    <citation type="submission" date="2022-08" db="EMBL/GenBank/DDBJ databases">
        <authorList>
            <person name="Gutierrez-Valencia J."/>
        </authorList>
    </citation>
    <scope>NUCLEOTIDE SEQUENCE</scope>
</reference>
<dbReference type="AlphaFoldDB" id="A0AAV0KY66"/>